<feature type="transmembrane region" description="Helical" evidence="7">
    <location>
        <begin position="69"/>
        <end position="92"/>
    </location>
</feature>
<keyword evidence="3 7" id="KW-0813">Transport</keyword>
<dbReference type="PANTHER" id="PTHR11660:SF57">
    <property type="entry name" value="SOLUTE CARRIER FAMILY 40 MEMBER"/>
    <property type="match status" value="1"/>
</dbReference>
<dbReference type="GO" id="GO:0016020">
    <property type="term" value="C:membrane"/>
    <property type="evidence" value="ECO:0007669"/>
    <property type="project" value="UniProtKB-SubCell"/>
</dbReference>
<evidence type="ECO:0000313" key="8">
    <source>
        <dbReference type="EMBL" id="KAK1757092.1"/>
    </source>
</evidence>
<comment type="function">
    <text evidence="7">May be involved in iron transport and iron homeostasis.</text>
</comment>
<keyword evidence="5 7" id="KW-1133">Transmembrane helix</keyword>
<dbReference type="InterPro" id="IPR009716">
    <property type="entry name" value="Ferroportin-1"/>
</dbReference>
<keyword evidence="6 7" id="KW-0472">Membrane</keyword>
<evidence type="ECO:0000256" key="1">
    <source>
        <dbReference type="ARBA" id="ARBA00004141"/>
    </source>
</evidence>
<keyword evidence="4 7" id="KW-0812">Transmembrane</keyword>
<name>A0AAJ0F7Q0_9PEZI</name>
<accession>A0AAJ0F7Q0</accession>
<evidence type="ECO:0000256" key="3">
    <source>
        <dbReference type="ARBA" id="ARBA00022448"/>
    </source>
</evidence>
<organism evidence="8 9">
    <name type="scientific">Echria macrotheca</name>
    <dbReference type="NCBI Taxonomy" id="438768"/>
    <lineage>
        <taxon>Eukaryota</taxon>
        <taxon>Fungi</taxon>
        <taxon>Dikarya</taxon>
        <taxon>Ascomycota</taxon>
        <taxon>Pezizomycotina</taxon>
        <taxon>Sordariomycetes</taxon>
        <taxon>Sordariomycetidae</taxon>
        <taxon>Sordariales</taxon>
        <taxon>Schizotheciaceae</taxon>
        <taxon>Echria</taxon>
    </lineage>
</organism>
<evidence type="ECO:0000313" key="9">
    <source>
        <dbReference type="Proteomes" id="UP001239445"/>
    </source>
</evidence>
<feature type="transmembrane region" description="Helical" evidence="7">
    <location>
        <begin position="458"/>
        <end position="479"/>
    </location>
</feature>
<reference evidence="8" key="1">
    <citation type="submission" date="2023-06" db="EMBL/GenBank/DDBJ databases">
        <title>Genome-scale phylogeny and comparative genomics of the fungal order Sordariales.</title>
        <authorList>
            <consortium name="Lawrence Berkeley National Laboratory"/>
            <person name="Hensen N."/>
            <person name="Bonometti L."/>
            <person name="Westerberg I."/>
            <person name="Brannstrom I.O."/>
            <person name="Guillou S."/>
            <person name="Cros-Aarteil S."/>
            <person name="Calhoun S."/>
            <person name="Haridas S."/>
            <person name="Kuo A."/>
            <person name="Mondo S."/>
            <person name="Pangilinan J."/>
            <person name="Riley R."/>
            <person name="Labutti K."/>
            <person name="Andreopoulos B."/>
            <person name="Lipzen A."/>
            <person name="Chen C."/>
            <person name="Yanf M."/>
            <person name="Daum C."/>
            <person name="Ng V."/>
            <person name="Clum A."/>
            <person name="Steindorff A."/>
            <person name="Ohm R."/>
            <person name="Martin F."/>
            <person name="Silar P."/>
            <person name="Natvig D."/>
            <person name="Lalanne C."/>
            <person name="Gautier V."/>
            <person name="Ament-Velasquez S.L."/>
            <person name="Kruys A."/>
            <person name="Hutchinson M.I."/>
            <person name="Powell A.J."/>
            <person name="Barry K."/>
            <person name="Miller A.N."/>
            <person name="Grigoriev I.V."/>
            <person name="Debuchy R."/>
            <person name="Gladieux P."/>
            <person name="Thoren M.H."/>
            <person name="Johannesson H."/>
        </authorList>
    </citation>
    <scope>NUCLEOTIDE SEQUENCE</scope>
    <source>
        <strain evidence="8">PSN4</strain>
    </source>
</reference>
<dbReference type="GO" id="GO:0005381">
    <property type="term" value="F:iron ion transmembrane transporter activity"/>
    <property type="evidence" value="ECO:0007669"/>
    <property type="project" value="UniProtKB-UniRule"/>
</dbReference>
<dbReference type="Gene3D" id="1.20.1250.20">
    <property type="entry name" value="MFS general substrate transporter like domains"/>
    <property type="match status" value="1"/>
</dbReference>
<proteinExistence type="inferred from homology"/>
<comment type="subcellular location">
    <subcellularLocation>
        <location evidence="1 7">Membrane</location>
        <topology evidence="1 7">Multi-pass membrane protein</topology>
    </subcellularLocation>
</comment>
<evidence type="ECO:0000256" key="7">
    <source>
        <dbReference type="RuleBase" id="RU365065"/>
    </source>
</evidence>
<gene>
    <name evidence="8" type="ORF">QBC47DRAFT_174908</name>
</gene>
<evidence type="ECO:0000256" key="6">
    <source>
        <dbReference type="ARBA" id="ARBA00023136"/>
    </source>
</evidence>
<sequence>MSEIAFPLLERTPFAAPVAISQADTFCAGPVNATQDVAGSEPPSISRNVTLRLYTSHFLSTWNSRQFEFGAVLFLATIFPGTLLPMSIYALVRSGAAILLAQPVGSWIDHGDRLTVVRTSIVAQRLAVILSCALLWVLDVQKESLTWEVRNALFAAVVLLACIEKLGSMMNLIAVERDWLVVITEGNEHTRRVLNARMRRIDLLCKLLGPLAISTIAIASTAVAIWVTLGMNLAAVAVEYLFIAQVYKMVPQLRRNIETDEGIELRRSSSASELRSTFHVLPISSLPFYFRHSAFLPSFSLSLLYLTVLSFSGQMITYLISVGYSSLHVGLARTVSTIFELSATWVAPRLMGRIGVIRAGIWSLSWQMVWLALAVSWYFSGFYGTSTSPVIPATALAVGVALSRVGLWGYDLCAQNIVQDEVDMDHRGTFSTVESAFQNLFEMFSYITTLVFSRPEDFRWPVVISVLAVYLSGILYAMFVRKRRGHLFHAPPSSCICVKT</sequence>
<evidence type="ECO:0000256" key="2">
    <source>
        <dbReference type="ARBA" id="ARBA00006279"/>
    </source>
</evidence>
<dbReference type="EMBL" id="MU839831">
    <property type="protein sequence ID" value="KAK1757092.1"/>
    <property type="molecule type" value="Genomic_DNA"/>
</dbReference>
<comment type="caution">
    <text evidence="7">Lacks conserved residue(s) required for the propagation of feature annotation.</text>
</comment>
<comment type="similarity">
    <text evidence="2 7">Belongs to the ferroportin (FP) (TC 2.A.100) family. SLC40A subfamily.</text>
</comment>
<feature type="transmembrane region" description="Helical" evidence="7">
    <location>
        <begin position="122"/>
        <end position="138"/>
    </location>
</feature>
<dbReference type="SUPFAM" id="SSF103473">
    <property type="entry name" value="MFS general substrate transporter"/>
    <property type="match status" value="1"/>
</dbReference>
<dbReference type="Pfam" id="PF06963">
    <property type="entry name" value="FPN1"/>
    <property type="match status" value="1"/>
</dbReference>
<dbReference type="AlphaFoldDB" id="A0AAJ0F7Q0"/>
<keyword evidence="7" id="KW-0406">Ion transport</keyword>
<feature type="transmembrane region" description="Helical" evidence="7">
    <location>
        <begin position="207"/>
        <end position="227"/>
    </location>
</feature>
<keyword evidence="9" id="KW-1185">Reference proteome</keyword>
<evidence type="ECO:0000256" key="5">
    <source>
        <dbReference type="ARBA" id="ARBA00022989"/>
    </source>
</evidence>
<evidence type="ECO:0000256" key="4">
    <source>
        <dbReference type="ARBA" id="ARBA00022692"/>
    </source>
</evidence>
<dbReference type="PANTHER" id="PTHR11660">
    <property type="entry name" value="SOLUTE CARRIER FAMILY 40 MEMBER"/>
    <property type="match status" value="1"/>
</dbReference>
<feature type="transmembrane region" description="Helical" evidence="7">
    <location>
        <begin position="294"/>
        <end position="320"/>
    </location>
</feature>
<dbReference type="CDD" id="cd17480">
    <property type="entry name" value="MFS_SLC40A1_like"/>
    <property type="match status" value="1"/>
</dbReference>
<dbReference type="Proteomes" id="UP001239445">
    <property type="component" value="Unassembled WGS sequence"/>
</dbReference>
<feature type="transmembrane region" description="Helical" evidence="7">
    <location>
        <begin position="359"/>
        <end position="379"/>
    </location>
</feature>
<dbReference type="InterPro" id="IPR036259">
    <property type="entry name" value="MFS_trans_sf"/>
</dbReference>
<protein>
    <recommendedName>
        <fullName evidence="7">Solute carrier family 40 member</fullName>
    </recommendedName>
</protein>
<comment type="caution">
    <text evidence="8">The sequence shown here is derived from an EMBL/GenBank/DDBJ whole genome shotgun (WGS) entry which is preliminary data.</text>
</comment>